<dbReference type="GO" id="GO:0009007">
    <property type="term" value="F:site-specific DNA-methyltransferase (adenine-specific) activity"/>
    <property type="evidence" value="ECO:0007669"/>
    <property type="project" value="InterPro"/>
</dbReference>
<comment type="caution">
    <text evidence="1">The sequence shown here is derived from an EMBL/GenBank/DDBJ whole genome shotgun (WGS) entry which is preliminary data.</text>
</comment>
<dbReference type="InterPro" id="IPR008593">
    <property type="entry name" value="Dam_MeTrfase"/>
</dbReference>
<sequence>MNKGIGGHVPATPGERSDDWITPREIIDALGPFDLDPAASASQPWPTAARMISPPDDGRLAGLWTGRVWLNPPYSDVEPWLERLADHGNGIALIFARTETKWFQRVVFGRASAILFVAGRITFYRPDGTVPKSTAGGPSALVAYDGFLRRNAKSLFDVGNGRIRGRYIEPGARQSRPR</sequence>
<dbReference type="Pfam" id="PF05869">
    <property type="entry name" value="Dam"/>
    <property type="match status" value="1"/>
</dbReference>
<proteinExistence type="predicted"/>
<organism evidence="1">
    <name type="scientific">marine sediment metagenome</name>
    <dbReference type="NCBI Taxonomy" id="412755"/>
    <lineage>
        <taxon>unclassified sequences</taxon>
        <taxon>metagenomes</taxon>
        <taxon>ecological metagenomes</taxon>
    </lineage>
</organism>
<evidence type="ECO:0000313" key="1">
    <source>
        <dbReference type="EMBL" id="KKK67862.1"/>
    </source>
</evidence>
<dbReference type="AlphaFoldDB" id="A0A0F8XFF0"/>
<protein>
    <recommendedName>
        <fullName evidence="2">Adenine methyltransferase</fullName>
    </recommendedName>
</protein>
<reference evidence="1" key="1">
    <citation type="journal article" date="2015" name="Nature">
        <title>Complex archaea that bridge the gap between prokaryotes and eukaryotes.</title>
        <authorList>
            <person name="Spang A."/>
            <person name="Saw J.H."/>
            <person name="Jorgensen S.L."/>
            <person name="Zaremba-Niedzwiedzka K."/>
            <person name="Martijn J."/>
            <person name="Lind A.E."/>
            <person name="van Eijk R."/>
            <person name="Schleper C."/>
            <person name="Guy L."/>
            <person name="Ettema T.J."/>
        </authorList>
    </citation>
    <scope>NUCLEOTIDE SEQUENCE</scope>
</reference>
<dbReference type="GO" id="GO:0003677">
    <property type="term" value="F:DNA binding"/>
    <property type="evidence" value="ECO:0007669"/>
    <property type="project" value="InterPro"/>
</dbReference>
<dbReference type="EMBL" id="LAZR01059404">
    <property type="protein sequence ID" value="KKK67862.1"/>
    <property type="molecule type" value="Genomic_DNA"/>
</dbReference>
<name>A0A0F8XFF0_9ZZZZ</name>
<gene>
    <name evidence="1" type="ORF">LCGC14_2949830</name>
</gene>
<dbReference type="GO" id="GO:0009307">
    <property type="term" value="P:DNA restriction-modification system"/>
    <property type="evidence" value="ECO:0007669"/>
    <property type="project" value="InterPro"/>
</dbReference>
<accession>A0A0F8XFF0</accession>
<evidence type="ECO:0008006" key="2">
    <source>
        <dbReference type="Google" id="ProtNLM"/>
    </source>
</evidence>